<dbReference type="InterPro" id="IPR040097">
    <property type="entry name" value="FAAL/FAAC"/>
</dbReference>
<dbReference type="InterPro" id="IPR056881">
    <property type="entry name" value="Mug62_dom"/>
</dbReference>
<dbReference type="Gene3D" id="3.30.300.30">
    <property type="match status" value="1"/>
</dbReference>
<evidence type="ECO:0000256" key="3">
    <source>
        <dbReference type="ARBA" id="ARBA00022832"/>
    </source>
</evidence>
<feature type="domain" description="Meiotically up-regulated gene 62 protein-like alpha-beta" evidence="7">
    <location>
        <begin position="464"/>
        <end position="608"/>
    </location>
</feature>
<dbReference type="KEGG" id="cyc:PCC7424_2736"/>
<evidence type="ECO:0000256" key="2">
    <source>
        <dbReference type="ARBA" id="ARBA00022598"/>
    </source>
</evidence>
<keyword evidence="9" id="KW-1185">Reference proteome</keyword>
<dbReference type="Pfam" id="PF00501">
    <property type="entry name" value="AMP-binding"/>
    <property type="match status" value="1"/>
</dbReference>
<dbReference type="InterPro" id="IPR045851">
    <property type="entry name" value="AMP-bd_C_sf"/>
</dbReference>
<comment type="similarity">
    <text evidence="1">Belongs to the ATP-dependent AMP-binding enzyme family.</text>
</comment>
<evidence type="ECO:0000313" key="8">
    <source>
        <dbReference type="EMBL" id="ACK71148.1"/>
    </source>
</evidence>
<dbReference type="HOGENOM" id="CLU_000022_23_7_3"/>
<evidence type="ECO:0000259" key="7">
    <source>
        <dbReference type="Pfam" id="PF24919"/>
    </source>
</evidence>
<dbReference type="Pfam" id="PF24919">
    <property type="entry name" value="Mug62"/>
    <property type="match status" value="1"/>
</dbReference>
<protein>
    <submittedName>
        <fullName evidence="8">AMP-dependent synthetase and ligase</fullName>
    </submittedName>
</protein>
<dbReference type="InterPro" id="IPR020845">
    <property type="entry name" value="AMP-binding_CS"/>
</dbReference>
<dbReference type="GO" id="GO:0005886">
    <property type="term" value="C:plasma membrane"/>
    <property type="evidence" value="ECO:0007669"/>
    <property type="project" value="TreeGrafter"/>
</dbReference>
<evidence type="ECO:0000313" key="9">
    <source>
        <dbReference type="Proteomes" id="UP000002384"/>
    </source>
</evidence>
<accession>B7K7V2</accession>
<evidence type="ECO:0000259" key="6">
    <source>
        <dbReference type="Pfam" id="PF00501"/>
    </source>
</evidence>
<feature type="domain" description="AMP-dependent synthetase/ligase" evidence="6">
    <location>
        <begin position="19"/>
        <end position="412"/>
    </location>
</feature>
<dbReference type="EMBL" id="CP001291">
    <property type="protein sequence ID" value="ACK71148.1"/>
    <property type="molecule type" value="Genomic_DNA"/>
</dbReference>
<dbReference type="CDD" id="cd05931">
    <property type="entry name" value="FAAL"/>
    <property type="match status" value="1"/>
</dbReference>
<keyword evidence="2 8" id="KW-0436">Ligase</keyword>
<dbReference type="InterPro" id="IPR042099">
    <property type="entry name" value="ANL_N_sf"/>
</dbReference>
<proteinExistence type="inferred from homology"/>
<evidence type="ECO:0000256" key="5">
    <source>
        <dbReference type="SAM" id="Coils"/>
    </source>
</evidence>
<dbReference type="Proteomes" id="UP000002384">
    <property type="component" value="Chromosome"/>
</dbReference>
<dbReference type="Gene3D" id="3.40.50.12780">
    <property type="entry name" value="N-terminal domain of ligase-like"/>
    <property type="match status" value="1"/>
</dbReference>
<dbReference type="FunFam" id="3.40.50.12780:FF:000013">
    <property type="entry name" value="Long-chain-fatty-acid--AMP ligase FadD32"/>
    <property type="match status" value="1"/>
</dbReference>
<dbReference type="SUPFAM" id="SSF56801">
    <property type="entry name" value="Acetyl-CoA synthetase-like"/>
    <property type="match status" value="1"/>
</dbReference>
<organism evidence="8 9">
    <name type="scientific">Gloeothece citriformis (strain PCC 7424)</name>
    <name type="common">Cyanothece sp. (strain PCC 7424)</name>
    <dbReference type="NCBI Taxonomy" id="65393"/>
    <lineage>
        <taxon>Bacteria</taxon>
        <taxon>Bacillati</taxon>
        <taxon>Cyanobacteriota</taxon>
        <taxon>Cyanophyceae</taxon>
        <taxon>Oscillatoriophycideae</taxon>
        <taxon>Chroococcales</taxon>
        <taxon>Aphanothecaceae</taxon>
        <taxon>Gloeothece</taxon>
        <taxon>Gloeothece citriformis</taxon>
    </lineage>
</organism>
<dbReference type="InterPro" id="IPR000873">
    <property type="entry name" value="AMP-dep_synth/lig_dom"/>
</dbReference>
<evidence type="ECO:0000256" key="1">
    <source>
        <dbReference type="ARBA" id="ARBA00006432"/>
    </source>
</evidence>
<dbReference type="GO" id="GO:0071766">
    <property type="term" value="P:Actinobacterium-type cell wall biogenesis"/>
    <property type="evidence" value="ECO:0007669"/>
    <property type="project" value="UniProtKB-ARBA"/>
</dbReference>
<dbReference type="PANTHER" id="PTHR22754">
    <property type="entry name" value="DISCO-INTERACTING PROTEIN 2 DIP2 -RELATED"/>
    <property type="match status" value="1"/>
</dbReference>
<dbReference type="STRING" id="65393.PCC7424_2736"/>
<dbReference type="AlphaFoldDB" id="B7K7V2"/>
<dbReference type="PANTHER" id="PTHR22754:SF32">
    <property type="entry name" value="DISCO-INTERACTING PROTEIN 2"/>
    <property type="match status" value="1"/>
</dbReference>
<dbReference type="GO" id="GO:0016874">
    <property type="term" value="F:ligase activity"/>
    <property type="evidence" value="ECO:0007669"/>
    <property type="project" value="UniProtKB-KW"/>
</dbReference>
<evidence type="ECO:0000256" key="4">
    <source>
        <dbReference type="ARBA" id="ARBA00023098"/>
    </source>
</evidence>
<keyword evidence="3" id="KW-0276">Fatty acid metabolism</keyword>
<dbReference type="PROSITE" id="PS00455">
    <property type="entry name" value="AMP_BINDING"/>
    <property type="match status" value="1"/>
</dbReference>
<sequence>MLKNLTNISTLIELLSWRSVEQPNNKAYVFLKNGELESASLTYQELDRQAKNIAAKLQTLLEPGERALLLYPSGLEFITAFFGCLYAGVIAVPLYPPRRNQNLSRVQIVAEDAKAKIALTTESIRNAVEQQWNDDEIIANLEWLATDQLSDNLTDQWQKPNVEQNTLAFIQYTSGSTGTPKGVMITHGNLLHNSSLIYKCYGHSQDSQGLVWLPFYHDMGLIGGVLQPLYGGFPVTLMSPVDFLQKPLRWLQAITNYRATTTGGPNFAYDLCLRKITPEQMETLDLSSWRVAFTGAEPVQPTTLKEFADKFKSCGFRYQAFYPCYGMAEATLFISGKMDSRPPVVLPVDEKALEENQVIISSSESARLLVGCGQGSSDQKLIITNPDTLTPCSPEQVGEIWVKGPSVGQGYWNQPQKTAETFQAYLKDSLEGPFLRTGDLGFLREDGELFVTGRLKDVIIIRGRNHYPQDIEMTVEQSHEALIPHRSAAFTVQMKNEEKLVVVAEVERRYQNLSEKSETKQDQALSKELSERRQQEYIDPGFDIQLYQPPIFEAIIGNIQQAVVANHGLQVHQILLLRVGSIPKTSSGKIQRYACRQGFLEDTLTVIYRSK</sequence>
<keyword evidence="5" id="KW-0175">Coiled coil</keyword>
<feature type="coiled-coil region" evidence="5">
    <location>
        <begin position="496"/>
        <end position="523"/>
    </location>
</feature>
<dbReference type="RefSeq" id="WP_015954749.1">
    <property type="nucleotide sequence ID" value="NC_011729.1"/>
</dbReference>
<gene>
    <name evidence="8" type="ordered locus">PCC7424_2736</name>
</gene>
<dbReference type="GO" id="GO:0006633">
    <property type="term" value="P:fatty acid biosynthetic process"/>
    <property type="evidence" value="ECO:0007669"/>
    <property type="project" value="TreeGrafter"/>
</dbReference>
<reference evidence="9" key="1">
    <citation type="journal article" date="2011" name="MBio">
        <title>Novel metabolic attributes of the genus Cyanothece, comprising a group of unicellular nitrogen-fixing Cyanobacteria.</title>
        <authorList>
            <person name="Bandyopadhyay A."/>
            <person name="Elvitigala T."/>
            <person name="Welsh E."/>
            <person name="Stockel J."/>
            <person name="Liberton M."/>
            <person name="Min H."/>
            <person name="Sherman L.A."/>
            <person name="Pakrasi H.B."/>
        </authorList>
    </citation>
    <scope>NUCLEOTIDE SEQUENCE [LARGE SCALE GENOMIC DNA]</scope>
    <source>
        <strain evidence="9">PCC 7424</strain>
    </source>
</reference>
<dbReference type="OrthoDB" id="428071at2"/>
<keyword evidence="4" id="KW-0443">Lipid metabolism</keyword>
<name>B7K7V2_GLOC7</name>
<dbReference type="eggNOG" id="COG0318">
    <property type="taxonomic scope" value="Bacteria"/>
</dbReference>
<dbReference type="GO" id="GO:0070566">
    <property type="term" value="F:adenylyltransferase activity"/>
    <property type="evidence" value="ECO:0007669"/>
    <property type="project" value="TreeGrafter"/>
</dbReference>